<proteinExistence type="inferred from homology"/>
<keyword evidence="9" id="KW-1185">Reference proteome</keyword>
<dbReference type="PANTHER" id="PTHR48016">
    <property type="entry name" value="MAP KINASE KINASE KINASE SSK2-RELATED-RELATED"/>
    <property type="match status" value="1"/>
</dbReference>
<comment type="similarity">
    <text evidence="1">Belongs to the protein kinase superfamily. STE Ser/Thr protein kinase family. MAP kinase kinase kinase subfamily.</text>
</comment>
<dbReference type="SMART" id="SM00220">
    <property type="entry name" value="S_TKc"/>
    <property type="match status" value="1"/>
</dbReference>
<name>A0ABS8SNG6_DATST</name>
<evidence type="ECO:0000256" key="5">
    <source>
        <dbReference type="ARBA" id="ARBA00022840"/>
    </source>
</evidence>
<feature type="domain" description="Protein kinase" evidence="7">
    <location>
        <begin position="1"/>
        <end position="202"/>
    </location>
</feature>
<dbReference type="Gene3D" id="3.30.200.20">
    <property type="entry name" value="Phosphorylase Kinase, domain 1"/>
    <property type="match status" value="1"/>
</dbReference>
<dbReference type="PROSITE" id="PS50011">
    <property type="entry name" value="PROTEIN_KINASE_DOM"/>
    <property type="match status" value="1"/>
</dbReference>
<evidence type="ECO:0000256" key="3">
    <source>
        <dbReference type="ARBA" id="ARBA00022741"/>
    </source>
</evidence>
<accession>A0ABS8SNG6</accession>
<dbReference type="SUPFAM" id="SSF56112">
    <property type="entry name" value="Protein kinase-like (PK-like)"/>
    <property type="match status" value="1"/>
</dbReference>
<feature type="compositionally biased region" description="Polar residues" evidence="6">
    <location>
        <begin position="189"/>
        <end position="198"/>
    </location>
</feature>
<feature type="region of interest" description="Disordered" evidence="6">
    <location>
        <begin position="162"/>
        <end position="198"/>
    </location>
</feature>
<keyword evidence="4" id="KW-0418">Kinase</keyword>
<gene>
    <name evidence="8" type="ORF">HAX54_043686</name>
</gene>
<evidence type="ECO:0000259" key="7">
    <source>
        <dbReference type="PROSITE" id="PS50011"/>
    </source>
</evidence>
<keyword evidence="3" id="KW-0547">Nucleotide-binding</keyword>
<dbReference type="InterPro" id="IPR000719">
    <property type="entry name" value="Prot_kinase_dom"/>
</dbReference>
<dbReference type="InterPro" id="IPR050538">
    <property type="entry name" value="MAP_kinase_kinase_kinase"/>
</dbReference>
<evidence type="ECO:0000256" key="2">
    <source>
        <dbReference type="ARBA" id="ARBA00022679"/>
    </source>
</evidence>
<organism evidence="8 9">
    <name type="scientific">Datura stramonium</name>
    <name type="common">Jimsonweed</name>
    <name type="synonym">Common thornapple</name>
    <dbReference type="NCBI Taxonomy" id="4076"/>
    <lineage>
        <taxon>Eukaryota</taxon>
        <taxon>Viridiplantae</taxon>
        <taxon>Streptophyta</taxon>
        <taxon>Embryophyta</taxon>
        <taxon>Tracheophyta</taxon>
        <taxon>Spermatophyta</taxon>
        <taxon>Magnoliopsida</taxon>
        <taxon>eudicotyledons</taxon>
        <taxon>Gunneridae</taxon>
        <taxon>Pentapetalae</taxon>
        <taxon>asterids</taxon>
        <taxon>lamiids</taxon>
        <taxon>Solanales</taxon>
        <taxon>Solanaceae</taxon>
        <taxon>Solanoideae</taxon>
        <taxon>Datureae</taxon>
        <taxon>Datura</taxon>
    </lineage>
</organism>
<keyword evidence="5" id="KW-0067">ATP-binding</keyword>
<dbReference type="Gene3D" id="1.10.510.10">
    <property type="entry name" value="Transferase(Phosphotransferase) domain 1"/>
    <property type="match status" value="1"/>
</dbReference>
<evidence type="ECO:0000256" key="6">
    <source>
        <dbReference type="SAM" id="MobiDB-lite"/>
    </source>
</evidence>
<dbReference type="Proteomes" id="UP000823775">
    <property type="component" value="Unassembled WGS sequence"/>
</dbReference>
<comment type="caution">
    <text evidence="8">The sequence shown here is derived from an EMBL/GenBank/DDBJ whole genome shotgun (WGS) entry which is preliminary data.</text>
</comment>
<evidence type="ECO:0000313" key="8">
    <source>
        <dbReference type="EMBL" id="MCD7460520.1"/>
    </source>
</evidence>
<keyword evidence="2" id="KW-0808">Transferase</keyword>
<protein>
    <recommendedName>
        <fullName evidence="7">Protein kinase domain-containing protein</fullName>
    </recommendedName>
</protein>
<sequence>MKEVDLTPDVDPKSAECIKKEQEIRVLRKLKHRNIVQYYGSEIMEDVFAYIWNTAYCIRAGLRHSNSSINTQDIKEQLPDASGVLLADFGLAKHVLSSCATDLSLKGSPHWMAPEVLQAVLSKDNPELALAVDIWSSGLREHSTVAGFSEDSSVMKLRDTLQSPKNSTNHKKEQKSLFPGTSARHGKSPCSSETCQQTHPETSEYGAASHHFHVLYLKLFLHFLNGSELELTASPQAAPSSFRLGPESRSPYRIIERVPNLCIRS</sequence>
<reference evidence="8 9" key="1">
    <citation type="journal article" date="2021" name="BMC Genomics">
        <title>Datura genome reveals duplications of psychoactive alkaloid biosynthetic genes and high mutation rate following tissue culture.</title>
        <authorList>
            <person name="Rajewski A."/>
            <person name="Carter-House D."/>
            <person name="Stajich J."/>
            <person name="Litt A."/>
        </authorList>
    </citation>
    <scope>NUCLEOTIDE SEQUENCE [LARGE SCALE GENOMIC DNA]</scope>
    <source>
        <strain evidence="8">AR-01</strain>
    </source>
</reference>
<dbReference type="InterPro" id="IPR011009">
    <property type="entry name" value="Kinase-like_dom_sf"/>
</dbReference>
<evidence type="ECO:0000256" key="1">
    <source>
        <dbReference type="ARBA" id="ARBA00006529"/>
    </source>
</evidence>
<evidence type="ECO:0000313" key="9">
    <source>
        <dbReference type="Proteomes" id="UP000823775"/>
    </source>
</evidence>
<dbReference type="PANTHER" id="PTHR48016:SF55">
    <property type="entry name" value="MITOGEN-ACTIVATED PROTEIN KINASE KINASE KINASE YODA-LIKE"/>
    <property type="match status" value="1"/>
</dbReference>
<dbReference type="EMBL" id="JACEIK010000657">
    <property type="protein sequence ID" value="MCD7460520.1"/>
    <property type="molecule type" value="Genomic_DNA"/>
</dbReference>
<evidence type="ECO:0000256" key="4">
    <source>
        <dbReference type="ARBA" id="ARBA00022777"/>
    </source>
</evidence>